<protein>
    <submittedName>
        <fullName evidence="2">Uncharacterized protein</fullName>
    </submittedName>
</protein>
<evidence type="ECO:0000256" key="1">
    <source>
        <dbReference type="SAM" id="MobiDB-lite"/>
    </source>
</evidence>
<accession>A0A6A6DVD1</accession>
<dbReference type="AlphaFoldDB" id="A0A6A6DVD1"/>
<evidence type="ECO:0000313" key="3">
    <source>
        <dbReference type="Proteomes" id="UP000800200"/>
    </source>
</evidence>
<dbReference type="EMBL" id="ML994641">
    <property type="protein sequence ID" value="KAF2183631.1"/>
    <property type="molecule type" value="Genomic_DNA"/>
</dbReference>
<evidence type="ECO:0000313" key="2">
    <source>
        <dbReference type="EMBL" id="KAF2183631.1"/>
    </source>
</evidence>
<sequence>MFSSSTTAIRDAREPFLASTKDWELFLIVINRMAMHCDVWKYINPDKSSTEVEKLNAPTKPSPNNFRATSAGDSSTIPDNR</sequence>
<feature type="region of interest" description="Disordered" evidence="1">
    <location>
        <begin position="50"/>
        <end position="81"/>
    </location>
</feature>
<feature type="compositionally biased region" description="Polar residues" evidence="1">
    <location>
        <begin position="62"/>
        <end position="81"/>
    </location>
</feature>
<organism evidence="2 3">
    <name type="scientific">Zopfia rhizophila CBS 207.26</name>
    <dbReference type="NCBI Taxonomy" id="1314779"/>
    <lineage>
        <taxon>Eukaryota</taxon>
        <taxon>Fungi</taxon>
        <taxon>Dikarya</taxon>
        <taxon>Ascomycota</taxon>
        <taxon>Pezizomycotina</taxon>
        <taxon>Dothideomycetes</taxon>
        <taxon>Dothideomycetes incertae sedis</taxon>
        <taxon>Zopfiaceae</taxon>
        <taxon>Zopfia</taxon>
    </lineage>
</organism>
<gene>
    <name evidence="2" type="ORF">K469DRAFT_581985</name>
</gene>
<proteinExistence type="predicted"/>
<dbReference type="OrthoDB" id="4364842at2759"/>
<dbReference type="Proteomes" id="UP000800200">
    <property type="component" value="Unassembled WGS sequence"/>
</dbReference>
<reference evidence="2" key="1">
    <citation type="journal article" date="2020" name="Stud. Mycol.">
        <title>101 Dothideomycetes genomes: a test case for predicting lifestyles and emergence of pathogens.</title>
        <authorList>
            <person name="Haridas S."/>
            <person name="Albert R."/>
            <person name="Binder M."/>
            <person name="Bloem J."/>
            <person name="Labutti K."/>
            <person name="Salamov A."/>
            <person name="Andreopoulos B."/>
            <person name="Baker S."/>
            <person name="Barry K."/>
            <person name="Bills G."/>
            <person name="Bluhm B."/>
            <person name="Cannon C."/>
            <person name="Castanera R."/>
            <person name="Culley D."/>
            <person name="Daum C."/>
            <person name="Ezra D."/>
            <person name="Gonzalez J."/>
            <person name="Henrissat B."/>
            <person name="Kuo A."/>
            <person name="Liang C."/>
            <person name="Lipzen A."/>
            <person name="Lutzoni F."/>
            <person name="Magnuson J."/>
            <person name="Mondo S."/>
            <person name="Nolan M."/>
            <person name="Ohm R."/>
            <person name="Pangilinan J."/>
            <person name="Park H.-J."/>
            <person name="Ramirez L."/>
            <person name="Alfaro M."/>
            <person name="Sun H."/>
            <person name="Tritt A."/>
            <person name="Yoshinaga Y."/>
            <person name="Zwiers L.-H."/>
            <person name="Turgeon B."/>
            <person name="Goodwin S."/>
            <person name="Spatafora J."/>
            <person name="Crous P."/>
            <person name="Grigoriev I."/>
        </authorList>
    </citation>
    <scope>NUCLEOTIDE SEQUENCE</scope>
    <source>
        <strain evidence="2">CBS 207.26</strain>
    </source>
</reference>
<keyword evidence="3" id="KW-1185">Reference proteome</keyword>
<name>A0A6A6DVD1_9PEZI</name>